<keyword evidence="8 15" id="KW-0863">Zinc-finger</keyword>
<evidence type="ECO:0000256" key="3">
    <source>
        <dbReference type="ARBA" id="ARBA00022490"/>
    </source>
</evidence>
<evidence type="ECO:0000256" key="11">
    <source>
        <dbReference type="ARBA" id="ARBA00048985"/>
    </source>
</evidence>
<comment type="subcellular location">
    <subcellularLocation>
        <location evidence="2">Cytoplasm</location>
    </subcellularLocation>
    <subcellularLocation>
        <location evidence="1">Nucleus</location>
    </subcellularLocation>
</comment>
<dbReference type="PANTHER" id="PTHR46165:SF2">
    <property type="entry name" value="SET AND MYND DOMAIN-CONTAINING PROTEIN 4"/>
    <property type="match status" value="1"/>
</dbReference>
<evidence type="ECO:0000256" key="1">
    <source>
        <dbReference type="ARBA" id="ARBA00004123"/>
    </source>
</evidence>
<evidence type="ECO:0000256" key="15">
    <source>
        <dbReference type="PROSITE-ProRule" id="PRU00134"/>
    </source>
</evidence>
<dbReference type="InterPro" id="IPR052097">
    <property type="entry name" value="SET-MYND_domain_protein"/>
</dbReference>
<evidence type="ECO:0000256" key="8">
    <source>
        <dbReference type="ARBA" id="ARBA00022771"/>
    </source>
</evidence>
<evidence type="ECO:0000256" key="14">
    <source>
        <dbReference type="ARBA" id="ARBA00093680"/>
    </source>
</evidence>
<keyword evidence="4" id="KW-0489">Methyltransferase</keyword>
<keyword evidence="7" id="KW-0479">Metal-binding</keyword>
<dbReference type="Proteomes" id="UP000288716">
    <property type="component" value="Unassembled WGS sequence"/>
</dbReference>
<dbReference type="GO" id="GO:0008170">
    <property type="term" value="F:N-methyltransferase activity"/>
    <property type="evidence" value="ECO:0007669"/>
    <property type="project" value="UniProtKB-ARBA"/>
</dbReference>
<dbReference type="InterPro" id="IPR044421">
    <property type="entry name" value="SMYD4_SET"/>
</dbReference>
<dbReference type="InterPro" id="IPR046341">
    <property type="entry name" value="SET_dom_sf"/>
</dbReference>
<dbReference type="PROSITE" id="PS50865">
    <property type="entry name" value="ZF_MYND_2"/>
    <property type="match status" value="1"/>
</dbReference>
<evidence type="ECO:0000259" key="17">
    <source>
        <dbReference type="PROSITE" id="PS50865"/>
    </source>
</evidence>
<evidence type="ECO:0000256" key="5">
    <source>
        <dbReference type="ARBA" id="ARBA00022679"/>
    </source>
</evidence>
<feature type="domain" description="MYND-type" evidence="17">
    <location>
        <begin position="165"/>
        <end position="205"/>
    </location>
</feature>
<dbReference type="InterPro" id="IPR002893">
    <property type="entry name" value="Znf_MYND"/>
</dbReference>
<dbReference type="AlphaFoldDB" id="A0A443S3G9"/>
<dbReference type="Gene3D" id="2.170.270.10">
    <property type="entry name" value="SET domain"/>
    <property type="match status" value="1"/>
</dbReference>
<dbReference type="Pfam" id="PF00856">
    <property type="entry name" value="SET"/>
    <property type="match status" value="1"/>
</dbReference>
<name>A0A443S3G9_9ACAR</name>
<keyword evidence="3" id="KW-0963">Cytoplasm</keyword>
<dbReference type="Gene3D" id="6.10.140.2220">
    <property type="match status" value="1"/>
</dbReference>
<evidence type="ECO:0000256" key="2">
    <source>
        <dbReference type="ARBA" id="ARBA00004496"/>
    </source>
</evidence>
<keyword evidence="9" id="KW-0862">Zinc</keyword>
<reference evidence="18 19" key="1">
    <citation type="journal article" date="2018" name="Gigascience">
        <title>Genomes of trombidid mites reveal novel predicted allergens and laterally-transferred genes associated with secondary metabolism.</title>
        <authorList>
            <person name="Dong X."/>
            <person name="Chaisiri K."/>
            <person name="Xia D."/>
            <person name="Armstrong S.D."/>
            <person name="Fang Y."/>
            <person name="Donnelly M.J."/>
            <person name="Kadowaki T."/>
            <person name="McGarry J.W."/>
            <person name="Darby A.C."/>
            <person name="Makepeace B.L."/>
        </authorList>
    </citation>
    <scope>NUCLEOTIDE SEQUENCE [LARGE SCALE GENOMIC DNA]</scope>
    <source>
        <strain evidence="18">UoL-UT</strain>
    </source>
</reference>
<keyword evidence="6" id="KW-0949">S-adenosyl-L-methionine</keyword>
<evidence type="ECO:0000256" key="10">
    <source>
        <dbReference type="ARBA" id="ARBA00023242"/>
    </source>
</evidence>
<comment type="caution">
    <text evidence="18">The sequence shown here is derived from an EMBL/GenBank/DDBJ whole genome shotgun (WGS) entry which is preliminary data.</text>
</comment>
<evidence type="ECO:0000259" key="16">
    <source>
        <dbReference type="PROSITE" id="PS50280"/>
    </source>
</evidence>
<dbReference type="GO" id="GO:0008270">
    <property type="term" value="F:zinc ion binding"/>
    <property type="evidence" value="ECO:0007669"/>
    <property type="project" value="UniProtKB-KW"/>
</dbReference>
<evidence type="ECO:0000256" key="4">
    <source>
        <dbReference type="ARBA" id="ARBA00022603"/>
    </source>
</evidence>
<evidence type="ECO:0000313" key="19">
    <source>
        <dbReference type="Proteomes" id="UP000288716"/>
    </source>
</evidence>
<evidence type="ECO:0000256" key="12">
    <source>
        <dbReference type="ARBA" id="ARBA00093423"/>
    </source>
</evidence>
<feature type="non-terminal residue" evidence="18">
    <location>
        <position position="1"/>
    </location>
</feature>
<dbReference type="CDD" id="cd10536">
    <property type="entry name" value="SET_SMYD4"/>
    <property type="match status" value="1"/>
</dbReference>
<evidence type="ECO:0000256" key="6">
    <source>
        <dbReference type="ARBA" id="ARBA00022691"/>
    </source>
</evidence>
<keyword evidence="19" id="KW-1185">Reference proteome</keyword>
<dbReference type="OrthoDB" id="62495at2759"/>
<dbReference type="PANTHER" id="PTHR46165">
    <property type="entry name" value="SET AND MYND DOMAIN-CONTAINING PROTEIN 4"/>
    <property type="match status" value="1"/>
</dbReference>
<dbReference type="VEuPathDB" id="VectorBase:LDEU010007"/>
<dbReference type="GO" id="GO:0005634">
    <property type="term" value="C:nucleus"/>
    <property type="evidence" value="ECO:0007669"/>
    <property type="project" value="UniProtKB-SubCell"/>
</dbReference>
<comment type="function">
    <text evidence="12">Protein-lysine N-methyltransferase. Monomethylates PRMT5, modulating its transcriptional activity. May also act as a histone methyltransferase. Plays a critical role in cardiac development. Acts as a key epigenetic regulator of gene expression during cardiac development via its dual activities as a methyltransferase and negative regulator of HDAC1.</text>
</comment>
<keyword evidence="5" id="KW-0808">Transferase</keyword>
<dbReference type="Pfam" id="PF01753">
    <property type="entry name" value="zf-MYND"/>
    <property type="match status" value="1"/>
</dbReference>
<gene>
    <name evidence="18" type="ORF">B4U80_09798</name>
</gene>
<dbReference type="Gene3D" id="1.10.220.160">
    <property type="match status" value="1"/>
</dbReference>
<evidence type="ECO:0000256" key="7">
    <source>
        <dbReference type="ARBA" id="ARBA00022723"/>
    </source>
</evidence>
<comment type="catalytic activity">
    <reaction evidence="11">
        <text>L-lysyl-[protein] + S-adenosyl-L-methionine = N(6)-methyl-L-lysyl-[protein] + S-adenosyl-L-homocysteine + H(+)</text>
        <dbReference type="Rhea" id="RHEA:51736"/>
        <dbReference type="Rhea" id="RHEA-COMP:9752"/>
        <dbReference type="Rhea" id="RHEA-COMP:13053"/>
        <dbReference type="ChEBI" id="CHEBI:15378"/>
        <dbReference type="ChEBI" id="CHEBI:29969"/>
        <dbReference type="ChEBI" id="CHEBI:57856"/>
        <dbReference type="ChEBI" id="CHEBI:59789"/>
        <dbReference type="ChEBI" id="CHEBI:61929"/>
    </reaction>
</comment>
<feature type="domain" description="SET" evidence="16">
    <location>
        <begin position="120"/>
        <end position="391"/>
    </location>
</feature>
<dbReference type="InterPro" id="IPR001214">
    <property type="entry name" value="SET_dom"/>
</dbReference>
<dbReference type="EMBL" id="NCKV01010039">
    <property type="protein sequence ID" value="RWS22033.1"/>
    <property type="molecule type" value="Genomic_DNA"/>
</dbReference>
<evidence type="ECO:0000313" key="18">
    <source>
        <dbReference type="EMBL" id="RWS22033.1"/>
    </source>
</evidence>
<dbReference type="GO" id="GO:0008276">
    <property type="term" value="F:protein methyltransferase activity"/>
    <property type="evidence" value="ECO:0007669"/>
    <property type="project" value="UniProtKB-ARBA"/>
</dbReference>
<keyword evidence="10" id="KW-0539">Nucleus</keyword>
<dbReference type="PROSITE" id="PS01360">
    <property type="entry name" value="ZF_MYND_1"/>
    <property type="match status" value="1"/>
</dbReference>
<dbReference type="PROSITE" id="PS50280">
    <property type="entry name" value="SET"/>
    <property type="match status" value="1"/>
</dbReference>
<accession>A0A443S3G9</accession>
<evidence type="ECO:0000256" key="13">
    <source>
        <dbReference type="ARBA" id="ARBA00093635"/>
    </source>
</evidence>
<dbReference type="SUPFAM" id="SSF144232">
    <property type="entry name" value="HIT/MYND zinc finger-like"/>
    <property type="match status" value="1"/>
</dbReference>
<sequence length="635" mass="74665">AILTIDYLTNYDTFQHLLLKRAELLFDFQEYDAAMLDIEDLISLNRNSHKDNSEKLLALKSKYLRKIEEKNAKRVTELRNKKRREKRNDVIFENELFTDESNFLDEPLLNENELLPGASSKLEMAFVADKGRVIKAKTDISKSSVLVSEAAFLSWLRPCRYNRYCFFCLRKLGVRFFPCRQCKTVRFCSFTCETKAWTEHHQVECKFLPQLKRISFGHAAVRVLVTHGIDNVLTMENETKENFAQFPMKQFPSNYRSFSSLVVHSKNLIFEYLFAYCCGATILTILLEKMNLVERNSNCCLDIATVLVKLMCRINLNCYLIRDFKYQKCRTINMILHNSRGPKIGIAIYLSASLISHSCDYNSVRFSNGSAMLLVSEKNIEKGEEVTVTYTPHYRGMCFLDRQNFLSDGYYFKCRCVACEQKWENVEQALKCEFCNGPVIWSEYKNHSNYCLRCNKQNKNVSQCLEIVNKTEEQFNVIWKLMAENNYKDAIGELMAIRKVYSSLFHSDTKLLNVKEQLSVCHRNNNNFNTAFKLLDETVSVRELRGDQNLEMVFSLIYTIFLLKCDMKGWLNRFNIRKHRRLRQLRKLVIRTLKTYQESNLLLLDAPFVYSYENFIQQLQKYSKRYTLLPNFIKV</sequence>
<proteinExistence type="predicted"/>
<organism evidence="18 19">
    <name type="scientific">Leptotrombidium deliense</name>
    <dbReference type="NCBI Taxonomy" id="299467"/>
    <lineage>
        <taxon>Eukaryota</taxon>
        <taxon>Metazoa</taxon>
        <taxon>Ecdysozoa</taxon>
        <taxon>Arthropoda</taxon>
        <taxon>Chelicerata</taxon>
        <taxon>Arachnida</taxon>
        <taxon>Acari</taxon>
        <taxon>Acariformes</taxon>
        <taxon>Trombidiformes</taxon>
        <taxon>Prostigmata</taxon>
        <taxon>Anystina</taxon>
        <taxon>Parasitengona</taxon>
        <taxon>Trombiculoidea</taxon>
        <taxon>Trombiculidae</taxon>
        <taxon>Leptotrombidium</taxon>
    </lineage>
</organism>
<dbReference type="GO" id="GO:0008757">
    <property type="term" value="F:S-adenosylmethionine-dependent methyltransferase activity"/>
    <property type="evidence" value="ECO:0007669"/>
    <property type="project" value="UniProtKB-ARBA"/>
</dbReference>
<dbReference type="GO" id="GO:0042826">
    <property type="term" value="F:histone deacetylase binding"/>
    <property type="evidence" value="ECO:0007669"/>
    <property type="project" value="TreeGrafter"/>
</dbReference>
<dbReference type="SUPFAM" id="SSF82199">
    <property type="entry name" value="SET domain"/>
    <property type="match status" value="1"/>
</dbReference>
<dbReference type="STRING" id="299467.A0A443S3G9"/>
<dbReference type="GO" id="GO:0032259">
    <property type="term" value="P:methylation"/>
    <property type="evidence" value="ECO:0007669"/>
    <property type="project" value="UniProtKB-KW"/>
</dbReference>
<protein>
    <recommendedName>
        <fullName evidence="13">Protein-lysine N-methyltransferase SMYD4</fullName>
    </recommendedName>
    <alternativeName>
        <fullName evidence="14">SET and MYND domain-containing protein 4</fullName>
    </alternativeName>
</protein>
<dbReference type="GO" id="GO:0005737">
    <property type="term" value="C:cytoplasm"/>
    <property type="evidence" value="ECO:0007669"/>
    <property type="project" value="UniProtKB-SubCell"/>
</dbReference>
<evidence type="ECO:0000256" key="9">
    <source>
        <dbReference type="ARBA" id="ARBA00022833"/>
    </source>
</evidence>